<keyword evidence="1" id="KW-1133">Transmembrane helix</keyword>
<keyword evidence="1" id="KW-0472">Membrane</keyword>
<reference evidence="2 3" key="1">
    <citation type="submission" date="2013-08" db="EMBL/GenBank/DDBJ databases">
        <authorList>
            <person name="Huang J."/>
            <person name="Wang G."/>
        </authorList>
    </citation>
    <scope>NUCLEOTIDE SEQUENCE [LARGE SCALE GENOMIC DNA]</scope>
    <source>
        <strain evidence="2 3">BH030004</strain>
    </source>
</reference>
<dbReference type="AlphaFoldDB" id="A0A0A5G278"/>
<feature type="transmembrane region" description="Helical" evidence="1">
    <location>
        <begin position="117"/>
        <end position="142"/>
    </location>
</feature>
<dbReference type="eggNOG" id="COG3180">
    <property type="taxonomic scope" value="Bacteria"/>
</dbReference>
<feature type="transmembrane region" description="Helical" evidence="1">
    <location>
        <begin position="239"/>
        <end position="260"/>
    </location>
</feature>
<feature type="transmembrane region" description="Helical" evidence="1">
    <location>
        <begin position="302"/>
        <end position="320"/>
    </location>
</feature>
<evidence type="ECO:0000256" key="1">
    <source>
        <dbReference type="SAM" id="Phobius"/>
    </source>
</evidence>
<feature type="transmembrane region" description="Helical" evidence="1">
    <location>
        <begin position="64"/>
        <end position="83"/>
    </location>
</feature>
<dbReference type="Pfam" id="PF05145">
    <property type="entry name" value="AbrB"/>
    <property type="match status" value="1"/>
</dbReference>
<dbReference type="InterPro" id="IPR007820">
    <property type="entry name" value="AbrB_fam"/>
</dbReference>
<keyword evidence="1" id="KW-0812">Transmembrane</keyword>
<sequence>MIKLPLPWVLGPLVALLIWKISTKKNTAVSYTLRNISFVILGIQLGNTFTTSTFTLIAPYVIPYTLFSCTLITLALVNAYIITKWIDIRADTSMLGSIPGGLSASLALSDSMGSNTVLVTVFHTVRLLSVLFIIPFVSTHFFYEGSGGSTSISLGPNETGSAWTLMIYLAVYLLAKVFQHKVPAAFVMIPMIITGSFQAFGIAMYSLPTVLFIFAQVSLGVYLGYKISLHDVLKAGKYCLIYFGLSIILILTSFALGYIFSLVTGLQLATSILSIAPGGLIEMALTAQTVGGDPSIVSSLQMIRLLIIVIVVPLFLQRFLPKIVDIQNK</sequence>
<proteinExistence type="predicted"/>
<gene>
    <name evidence="2" type="ORF">N783_15090</name>
</gene>
<feature type="transmembrane region" description="Helical" evidence="1">
    <location>
        <begin position="210"/>
        <end position="227"/>
    </location>
</feature>
<dbReference type="EMBL" id="AVPF01000042">
    <property type="protein sequence ID" value="KGX85248.1"/>
    <property type="molecule type" value="Genomic_DNA"/>
</dbReference>
<dbReference type="GO" id="GO:0016020">
    <property type="term" value="C:membrane"/>
    <property type="evidence" value="ECO:0007669"/>
    <property type="project" value="InterPro"/>
</dbReference>
<dbReference type="PANTHER" id="PTHR38457:SF1">
    <property type="entry name" value="REGULATOR ABRB-RELATED"/>
    <property type="match status" value="1"/>
</dbReference>
<dbReference type="GO" id="GO:0010468">
    <property type="term" value="P:regulation of gene expression"/>
    <property type="evidence" value="ECO:0007669"/>
    <property type="project" value="InterPro"/>
</dbReference>
<feature type="transmembrane region" description="Helical" evidence="1">
    <location>
        <begin position="35"/>
        <end position="58"/>
    </location>
</feature>
<protein>
    <recommendedName>
        <fullName evidence="4">AbrB family transcriptional regulator</fullName>
    </recommendedName>
</protein>
<dbReference type="Proteomes" id="UP000030403">
    <property type="component" value="Unassembled WGS sequence"/>
</dbReference>
<dbReference type="NCBIfam" id="TIGR03082">
    <property type="entry name" value="Gneg_AbrB_dup"/>
    <property type="match status" value="2"/>
</dbReference>
<keyword evidence="3" id="KW-1185">Reference proteome</keyword>
<dbReference type="PANTHER" id="PTHR38457">
    <property type="entry name" value="REGULATOR ABRB-RELATED"/>
    <property type="match status" value="1"/>
</dbReference>
<evidence type="ECO:0000313" key="2">
    <source>
        <dbReference type="EMBL" id="KGX85248.1"/>
    </source>
</evidence>
<accession>A0A0A5G278</accession>
<dbReference type="PIRSF" id="PIRSF038991">
    <property type="entry name" value="Protein_AbrB"/>
    <property type="match status" value="1"/>
</dbReference>
<feature type="transmembrane region" description="Helical" evidence="1">
    <location>
        <begin position="6"/>
        <end position="23"/>
    </location>
</feature>
<organism evidence="2 3">
    <name type="scientific">Pontibacillus marinus BH030004 = DSM 16465</name>
    <dbReference type="NCBI Taxonomy" id="1385511"/>
    <lineage>
        <taxon>Bacteria</taxon>
        <taxon>Bacillati</taxon>
        <taxon>Bacillota</taxon>
        <taxon>Bacilli</taxon>
        <taxon>Bacillales</taxon>
        <taxon>Bacillaceae</taxon>
        <taxon>Pontibacillus</taxon>
    </lineage>
</organism>
<feature type="transmembrane region" description="Helical" evidence="1">
    <location>
        <begin position="162"/>
        <end position="178"/>
    </location>
</feature>
<evidence type="ECO:0008006" key="4">
    <source>
        <dbReference type="Google" id="ProtNLM"/>
    </source>
</evidence>
<name>A0A0A5G278_9BACI</name>
<evidence type="ECO:0000313" key="3">
    <source>
        <dbReference type="Proteomes" id="UP000030403"/>
    </source>
</evidence>
<dbReference type="InterPro" id="IPR017516">
    <property type="entry name" value="AbrB_dup"/>
</dbReference>
<comment type="caution">
    <text evidence="2">The sequence shown here is derived from an EMBL/GenBank/DDBJ whole genome shotgun (WGS) entry which is preliminary data.</text>
</comment>
<dbReference type="STRING" id="1385511.GCA_000425225_03412"/>